<feature type="transmembrane region" description="Helical" evidence="1">
    <location>
        <begin position="208"/>
        <end position="229"/>
    </location>
</feature>
<gene>
    <name evidence="2" type="ORF">G5B40_18650</name>
</gene>
<feature type="transmembrane region" description="Helical" evidence="1">
    <location>
        <begin position="93"/>
        <end position="115"/>
    </location>
</feature>
<feature type="transmembrane region" description="Helical" evidence="1">
    <location>
        <begin position="185"/>
        <end position="201"/>
    </location>
</feature>
<feature type="transmembrane region" description="Helical" evidence="1">
    <location>
        <begin position="12"/>
        <end position="34"/>
    </location>
</feature>
<reference evidence="2 3" key="1">
    <citation type="submission" date="2020-02" db="EMBL/GenBank/DDBJ databases">
        <title>complete genome sequence of Rhodobacteraceae bacterium.</title>
        <authorList>
            <person name="Park J."/>
            <person name="Kim Y.-S."/>
            <person name="Kim K.-H."/>
        </authorList>
    </citation>
    <scope>NUCLEOTIDE SEQUENCE [LARGE SCALE GENOMIC DNA]</scope>
    <source>
        <strain evidence="2 3">RR4-56</strain>
    </source>
</reference>
<evidence type="ECO:0000313" key="2">
    <source>
        <dbReference type="EMBL" id="QIE57281.1"/>
    </source>
</evidence>
<accession>A0A7M3T5K0</accession>
<evidence type="ECO:0000256" key="1">
    <source>
        <dbReference type="SAM" id="Phobius"/>
    </source>
</evidence>
<keyword evidence="1" id="KW-0812">Transmembrane</keyword>
<protein>
    <recommendedName>
        <fullName evidence="4">Glycosyltransferase RgtA/B/C/D-like domain-containing protein</fullName>
    </recommendedName>
</protein>
<sequence length="571" mass="60683">MLERFRKSGATRAAFFIALGVLVYFSLYPVFLQGKVVSHDDVALFEVSTRYSPSYWFTVGYAEYFARPGFAFIRPFSNALMAADHAIFGDAYALYYVPYFALLGCGAAACAALALRLGLPVLTSCACGVFVLLQPAAIASSVQGVAFQQDALSGVFCLFAALACARRTWLVAAGVLLVAVFTKEIALYAPLSAALWALVYLRSPRVALLLVVPFVVWVALRIGVVGSLADNAYAVSGGVSGFARNLLRGFAVWPTALANGNEIKEMVGDILRTGPAALVDHPAAVVAVMLNLAIDALVAIAVIGGLRRLVFGGEERREVDGLVLLMALGGFVLLAVAANSARFAPAFHPFLLLLLARMVQAPAFAPRIVRPAAAAVTLGFVAAMAFSTVGGVRAMLADVEPASFKALARAVQAEPPVENGRILVINGPTTGSAPHWLMEHWGRPDEALVFLSRSYGCLRASGAPAPDYVTAPSGRLRIEISLPDCAEFFVYWNQDPNAFLELRTPRVLGGGGTIYYSFPEARVGEGLLAGATPDVAFGRRIVAEIDPADFDRILALDWNTGAFVPFGPPAE</sequence>
<feature type="transmembrane region" description="Helical" evidence="1">
    <location>
        <begin position="372"/>
        <end position="396"/>
    </location>
</feature>
<evidence type="ECO:0008006" key="4">
    <source>
        <dbReference type="Google" id="ProtNLM"/>
    </source>
</evidence>
<keyword evidence="1" id="KW-0472">Membrane</keyword>
<name>A0A7M3T5K0_9RHOB</name>
<dbReference type="RefSeq" id="WP_165101904.1">
    <property type="nucleotide sequence ID" value="NZ_CP049056.1"/>
</dbReference>
<proteinExistence type="predicted"/>
<feature type="transmembrane region" description="Helical" evidence="1">
    <location>
        <begin position="121"/>
        <end position="139"/>
    </location>
</feature>
<dbReference type="EMBL" id="CP049056">
    <property type="protein sequence ID" value="QIE57281.1"/>
    <property type="molecule type" value="Genomic_DNA"/>
</dbReference>
<dbReference type="AlphaFoldDB" id="A0A7M3T5K0"/>
<organism evidence="2 3">
    <name type="scientific">Pikeienuella piscinae</name>
    <dbReference type="NCBI Taxonomy" id="2748098"/>
    <lineage>
        <taxon>Bacteria</taxon>
        <taxon>Pseudomonadati</taxon>
        <taxon>Pseudomonadota</taxon>
        <taxon>Alphaproteobacteria</taxon>
        <taxon>Rhodobacterales</taxon>
        <taxon>Paracoccaceae</taxon>
        <taxon>Pikeienuella</taxon>
    </lineage>
</organism>
<dbReference type="KEGG" id="hdh:G5B40_18650"/>
<dbReference type="Proteomes" id="UP000503336">
    <property type="component" value="Chromosome"/>
</dbReference>
<feature type="transmembrane region" description="Helical" evidence="1">
    <location>
        <begin position="283"/>
        <end position="310"/>
    </location>
</feature>
<evidence type="ECO:0000313" key="3">
    <source>
        <dbReference type="Proteomes" id="UP000503336"/>
    </source>
</evidence>
<feature type="transmembrane region" description="Helical" evidence="1">
    <location>
        <begin position="322"/>
        <end position="341"/>
    </location>
</feature>
<keyword evidence="1" id="KW-1133">Transmembrane helix</keyword>
<keyword evidence="3" id="KW-1185">Reference proteome</keyword>